<dbReference type="Gene3D" id="3.60.10.10">
    <property type="entry name" value="Endonuclease/exonuclease/phosphatase"/>
    <property type="match status" value="1"/>
</dbReference>
<reference evidence="2 3" key="1">
    <citation type="submission" date="2021-02" db="EMBL/GenBank/DDBJ databases">
        <title>Variation within the Batrachochytrium salamandrivorans European outbreak.</title>
        <authorList>
            <person name="Kelly M."/>
            <person name="Pasmans F."/>
            <person name="Shea T.P."/>
            <person name="Munoz J.F."/>
            <person name="Carranza S."/>
            <person name="Cuomo C.A."/>
            <person name="Martel A."/>
        </authorList>
    </citation>
    <scope>NUCLEOTIDE SEQUENCE [LARGE SCALE GENOMIC DNA]</scope>
    <source>
        <strain evidence="2 3">AMFP18/2</strain>
    </source>
</reference>
<dbReference type="SUPFAM" id="SSF56219">
    <property type="entry name" value="DNase I-like"/>
    <property type="match status" value="1"/>
</dbReference>
<organism evidence="2 3">
    <name type="scientific">Batrachochytrium salamandrivorans</name>
    <dbReference type="NCBI Taxonomy" id="1357716"/>
    <lineage>
        <taxon>Eukaryota</taxon>
        <taxon>Fungi</taxon>
        <taxon>Fungi incertae sedis</taxon>
        <taxon>Chytridiomycota</taxon>
        <taxon>Chytridiomycota incertae sedis</taxon>
        <taxon>Chytridiomycetes</taxon>
        <taxon>Rhizophydiales</taxon>
        <taxon>Rhizophydiales incertae sedis</taxon>
        <taxon>Batrachochytrium</taxon>
    </lineage>
</organism>
<dbReference type="Proteomes" id="UP001648503">
    <property type="component" value="Unassembled WGS sequence"/>
</dbReference>
<proteinExistence type="predicted"/>
<dbReference type="InterPro" id="IPR036691">
    <property type="entry name" value="Endo/exonu/phosph_ase_sf"/>
</dbReference>
<dbReference type="Pfam" id="PF22669">
    <property type="entry name" value="Exo_endo_phos2"/>
    <property type="match status" value="2"/>
</dbReference>
<name>A0ABQ8ESU8_9FUNG</name>
<keyword evidence="3" id="KW-1185">Reference proteome</keyword>
<protein>
    <recommendedName>
        <fullName evidence="1">Inositol polyphosphate-related phosphatase domain-containing protein</fullName>
    </recommendedName>
</protein>
<gene>
    <name evidence="2" type="ORF">BASA50_000956</name>
</gene>
<comment type="caution">
    <text evidence="2">The sequence shown here is derived from an EMBL/GenBank/DDBJ whole genome shotgun (WGS) entry which is preliminary data.</text>
</comment>
<evidence type="ECO:0000313" key="3">
    <source>
        <dbReference type="Proteomes" id="UP001648503"/>
    </source>
</evidence>
<evidence type="ECO:0000259" key="1">
    <source>
        <dbReference type="SMART" id="SM00128"/>
    </source>
</evidence>
<dbReference type="SMART" id="SM00128">
    <property type="entry name" value="IPPc"/>
    <property type="match status" value="1"/>
</dbReference>
<dbReference type="EMBL" id="JAFCIX010000577">
    <property type="protein sequence ID" value="KAH6586013.1"/>
    <property type="molecule type" value="Genomic_DNA"/>
</dbReference>
<sequence>MLLQTAQTDSLKVRVGSWNVATKSLQEKDRHLLDLTHWLSASSTEKHAPSVCPTQSMQDTCDSPDIVVVGFQELLHQGNAALLSGVQYSHWAAIHPHHSVDSSIPTGPPDRRYGSAHIDGLEPWIWMVLDALSKTHGPRVDGDAATPTDQDSHQLAHHPYRVVCAGRHTAIGIAVFVRHHLAITRIGWGSVGTGLAGCYGNKGSAAVSIDVVSTKGKIHSLCFMDCHLGAHEGEGRCIWRNQEMSSILETLVMEDIYICSDMRTTRKDLSSLSDELPDNKGVVHVGPILPRRVRMAGDHDALWLFGDLNYRLMGTKINGGRWGIDAGVVIEKPQRCNVLELVRCRDIARLLQMDEVSFLRHHRHGAMGLLDEQPIHFLPTYKFNMGSHGEWQSLIGHGKEGSSRPLQPPCRLSTDGAPADISSSFSKKRLPAYCDRILHAGRGVSGKGYWSKHEYSFSDHVPVCADYHVMACEESLPKPVFLGYLTNDDANGHGGRSRHRYQLGQDATWSVSLRCRILWRRAQRIERVNRHWAGLVMLAVGIRFLYQMYIGR</sequence>
<accession>A0ABQ8ESU8</accession>
<dbReference type="PANTHER" id="PTHR11200">
    <property type="entry name" value="INOSITOL 5-PHOSPHATASE"/>
    <property type="match status" value="1"/>
</dbReference>
<dbReference type="PANTHER" id="PTHR11200:SF300">
    <property type="entry name" value="TYPE II INOSITOL 1,4,5-TRISPHOSPHATE 5-PHOSPHATASE"/>
    <property type="match status" value="1"/>
</dbReference>
<dbReference type="InterPro" id="IPR000300">
    <property type="entry name" value="IPPc"/>
</dbReference>
<evidence type="ECO:0000313" key="2">
    <source>
        <dbReference type="EMBL" id="KAH6586013.1"/>
    </source>
</evidence>
<feature type="domain" description="Inositol polyphosphate-related phosphatase" evidence="1">
    <location>
        <begin position="9"/>
        <end position="475"/>
    </location>
</feature>
<dbReference type="InterPro" id="IPR046985">
    <property type="entry name" value="IP5"/>
</dbReference>